<feature type="domain" description="Ig-like" evidence="2">
    <location>
        <begin position="826"/>
        <end position="908"/>
    </location>
</feature>
<dbReference type="InterPro" id="IPR013783">
    <property type="entry name" value="Ig-like_fold"/>
</dbReference>
<organism evidence="3 4">
    <name type="scientific">Pontibacter diazotrophicus</name>
    <dbReference type="NCBI Taxonomy" id="1400979"/>
    <lineage>
        <taxon>Bacteria</taxon>
        <taxon>Pseudomonadati</taxon>
        <taxon>Bacteroidota</taxon>
        <taxon>Cytophagia</taxon>
        <taxon>Cytophagales</taxon>
        <taxon>Hymenobacteraceae</taxon>
        <taxon>Pontibacter</taxon>
    </lineage>
</organism>
<feature type="signal peptide" evidence="1">
    <location>
        <begin position="1"/>
        <end position="20"/>
    </location>
</feature>
<protein>
    <submittedName>
        <fullName evidence="3">Gliding motility-associated C-terminal domain-containing protein</fullName>
    </submittedName>
</protein>
<comment type="caution">
    <text evidence="3">The sequence shown here is derived from an EMBL/GenBank/DDBJ whole genome shotgun (WGS) entry which is preliminary data.</text>
</comment>
<dbReference type="InterPro" id="IPR044023">
    <property type="entry name" value="Ig_7"/>
</dbReference>
<dbReference type="OrthoDB" id="1490014at2"/>
<dbReference type="InterPro" id="IPR026341">
    <property type="entry name" value="T9SS_type_B"/>
</dbReference>
<evidence type="ECO:0000256" key="1">
    <source>
        <dbReference type="SAM" id="SignalP"/>
    </source>
</evidence>
<dbReference type="AlphaFoldDB" id="A0A3D8L6U6"/>
<feature type="chain" id="PRO_5017681936" evidence="1">
    <location>
        <begin position="21"/>
        <end position="1070"/>
    </location>
</feature>
<dbReference type="RefSeq" id="WP_115567569.1">
    <property type="nucleotide sequence ID" value="NZ_QRGR01000028.1"/>
</dbReference>
<keyword evidence="1" id="KW-0732">Signal</keyword>
<sequence length="1070" mass="116189">MIPRLALLFLTLFLSLQASATHIVGGEFELQHLSGNSYRLSLNLYFDEINGTQNRKEAGIRVYIFEKGTDLPVTNTLLSLNETSLLNYTNVGCTTSGLKTSKLLYYNDINLNPTRYTHPEGYYVVMERCCRNSTTNNISSTFEAGTTIYMEFPAVVKNGAPFVNSTPRLTPPPSDYACQGELFYYDFGSTDADGDQLVYDMVSPLNGYSTAEDWRPAASSGPYPEISWLPGYNKDNQIQGDPPVNIDRSTGWLTVRPSYAGLFVFGVRVQEFRNGVKIGEVRRDFQLVVKACRFNYDPAVSITQPGSPSPSADGEILRISPTDSRCIKILYTDPDVNEPLTLEVKPVNFTNDNIFSLSGTTSGVANIPNGANTLEATICFEQCFNTGDQPILLDLVVSDDGDDGCGLPRQTTKRISLVVETSQGNAPALSLSTGTRVFEVVRGDRISFDVTGTDADQEEVTVSASGRGFQLNAHNINFQSKRNNGRATSPFSWTINQQALQQPSYLIDFLVTSTTSCGSTLTRTETIEVRPLRQDDIANNTILADQTVCAGETPATLTGSLPTGGSGSYDYTWEMSNTNEHTGFTLAPGPGNKAQHYTPPVLTGPTWFRRKVTSGWEDELISTAVKITVQDAIDNNTISSAQAICANTVPNLLTGPEPTGEVGTYTYQWEYSTTGPTSGFKAITETGKGKEKDYQPGRLNQTTWYRRVITSAPCPPVESNAVEITVTPDISQNTINGNQVVCVGSTPGKLTGPVLTSSTDRFSHEWEYSTTSATAGFSPAPGLNTAANYTPGQLEQSTWFRRIVRTAAASCQSTSNAVLVTIEALPATPQATDVTICPGETATLQGNAPAAGVILQWYDKPSGGRLLREGATYQTPPLHTTTDFYVQAVTRNGCTSTGRTKVTATVRPSVANAGEDVTIMEGQSVKLQATGGTSYSWSPATGLSNPFIADPSARPLKTTTFTVTVTSEFGCAYTDEVTVTVLPHVVPTNAITVNGDNINETWFIKNIELYPNCHVQIFTRWGNKIYESKGYQEPWNGTHNGMPLPMASYYYIIDLGMNEKPVAGSITLIK</sequence>
<evidence type="ECO:0000259" key="2">
    <source>
        <dbReference type="Pfam" id="PF19081"/>
    </source>
</evidence>
<dbReference type="NCBIfam" id="TIGR04131">
    <property type="entry name" value="Bac_Flav_CTERM"/>
    <property type="match status" value="1"/>
</dbReference>
<keyword evidence="4" id="KW-1185">Reference proteome</keyword>
<accession>A0A3D8L6U6</accession>
<dbReference type="Proteomes" id="UP000256708">
    <property type="component" value="Unassembled WGS sequence"/>
</dbReference>
<proteinExistence type="predicted"/>
<evidence type="ECO:0000313" key="3">
    <source>
        <dbReference type="EMBL" id="RDV13111.1"/>
    </source>
</evidence>
<reference evidence="4" key="1">
    <citation type="submission" date="2018-08" db="EMBL/GenBank/DDBJ databases">
        <authorList>
            <person name="Liu Z.-W."/>
            <person name="Du Z.-J."/>
        </authorList>
    </citation>
    <scope>NUCLEOTIDE SEQUENCE [LARGE SCALE GENOMIC DNA]</scope>
    <source>
        <strain evidence="4">H4X</strain>
    </source>
</reference>
<dbReference type="Gene3D" id="2.60.40.10">
    <property type="entry name" value="Immunoglobulins"/>
    <property type="match status" value="1"/>
</dbReference>
<name>A0A3D8L6U6_9BACT</name>
<dbReference type="EMBL" id="QRGR01000028">
    <property type="protein sequence ID" value="RDV13111.1"/>
    <property type="molecule type" value="Genomic_DNA"/>
</dbReference>
<evidence type="ECO:0000313" key="4">
    <source>
        <dbReference type="Proteomes" id="UP000256708"/>
    </source>
</evidence>
<dbReference type="Pfam" id="PF19081">
    <property type="entry name" value="Ig_7"/>
    <property type="match status" value="1"/>
</dbReference>
<dbReference type="Pfam" id="PF13585">
    <property type="entry name" value="CHU_C"/>
    <property type="match status" value="1"/>
</dbReference>
<gene>
    <name evidence="3" type="ORF">DXT99_21065</name>
</gene>